<gene>
    <name evidence="2" type="ORF">HNQ80_000099</name>
</gene>
<feature type="transmembrane region" description="Helical" evidence="1">
    <location>
        <begin position="638"/>
        <end position="657"/>
    </location>
</feature>
<name>A0A841KPK4_9FIRM</name>
<proteinExistence type="predicted"/>
<organism evidence="2 3">
    <name type="scientific">Anaerosolibacter carboniphilus</name>
    <dbReference type="NCBI Taxonomy" id="1417629"/>
    <lineage>
        <taxon>Bacteria</taxon>
        <taxon>Bacillati</taxon>
        <taxon>Bacillota</taxon>
        <taxon>Clostridia</taxon>
        <taxon>Peptostreptococcales</taxon>
        <taxon>Thermotaleaceae</taxon>
        <taxon>Anaerosolibacter</taxon>
    </lineage>
</organism>
<keyword evidence="1" id="KW-0472">Membrane</keyword>
<dbReference type="EMBL" id="JACHEN010000001">
    <property type="protein sequence ID" value="MBB6214030.1"/>
    <property type="molecule type" value="Genomic_DNA"/>
</dbReference>
<dbReference type="RefSeq" id="WP_184307079.1">
    <property type="nucleotide sequence ID" value="NZ_JACHEN010000001.1"/>
</dbReference>
<accession>A0A841KPK4</accession>
<dbReference type="Proteomes" id="UP000579281">
    <property type="component" value="Unassembled WGS sequence"/>
</dbReference>
<keyword evidence="1" id="KW-1133">Transmembrane helix</keyword>
<keyword evidence="3" id="KW-1185">Reference proteome</keyword>
<evidence type="ECO:0000313" key="3">
    <source>
        <dbReference type="Proteomes" id="UP000579281"/>
    </source>
</evidence>
<evidence type="ECO:0008006" key="4">
    <source>
        <dbReference type="Google" id="ProtNLM"/>
    </source>
</evidence>
<sequence length="671" mass="74337">MKRKLIYILIFIIVMATYPISIVDAEGGTGSPDLVIGKNTKMPVFKAGEEVRLAIPIENNGSGLARNVMVTPVIDDPNSYPFDIDEMATKRKIYQINGYAMDEAVFYFKVRTNVEEKIYPLKFSIEYSSRSGSTYNQSITINVKIENKLKIPSLHLNRVEIEGKKLTSGKTKSVTLHIENTGDLTVKDIDVGLGGFTNDGLILGNTVDTKSIKVLEGRKQQGVVFEIAADSDMESGTYSLDLTMNYKDEYNKTYKNETKIYLPVDGIGEGENNFSFDNITYPEGTIGTNSDFKISFDLKNIGDSEAKGIQVSVDGGNEILPKSSPVKNIKSLMPGESRNFEFVLFGKEGIESKNYPVKINVTYDVMKGKTKTTESISQYVGVLVNDQGSKSGVPKIIIDNYDYDGEFVKAGEAFSLNLSFLNTNRGNAVRNIKVSLSADDNIFSPVGSSNSFYIDEIAAGGRVQKTLTLKPKIDASYKTYNVTADIEYEDHKGEKLAAKEVISIPVIQEVKLLVSDAEVPTENFVGGATGISMDFYNVGRALIRNLMIRTEGDFEIRDGSLYVGNLEAGKDDYYDATIIPNKTGTLTGRVIFEYDNEIGEHYIQEKEFQIQVMEMPEQSMDDPAMEMPQSKKGLSKKTWAIVITILLGAGGGGFVWFRKRKKKLEEVTADE</sequence>
<evidence type="ECO:0000256" key="1">
    <source>
        <dbReference type="SAM" id="Phobius"/>
    </source>
</evidence>
<protein>
    <recommendedName>
        <fullName evidence="4">CARDB protein</fullName>
    </recommendedName>
</protein>
<reference evidence="2 3" key="1">
    <citation type="submission" date="2020-08" db="EMBL/GenBank/DDBJ databases">
        <title>Genomic Encyclopedia of Type Strains, Phase IV (KMG-IV): sequencing the most valuable type-strain genomes for metagenomic binning, comparative biology and taxonomic classification.</title>
        <authorList>
            <person name="Goeker M."/>
        </authorList>
    </citation>
    <scope>NUCLEOTIDE SEQUENCE [LARGE SCALE GENOMIC DNA]</scope>
    <source>
        <strain evidence="2 3">DSM 103526</strain>
    </source>
</reference>
<dbReference type="AlphaFoldDB" id="A0A841KPK4"/>
<keyword evidence="1" id="KW-0812">Transmembrane</keyword>
<dbReference type="PANTHER" id="PTHR35902:SF3">
    <property type="entry name" value="NPCBM-ASSOCIATED, NEW3 DOMAIN OF ALPHA-GALACTOSIDASE"/>
    <property type="match status" value="1"/>
</dbReference>
<evidence type="ECO:0000313" key="2">
    <source>
        <dbReference type="EMBL" id="MBB6214030.1"/>
    </source>
</evidence>
<dbReference type="PANTHER" id="PTHR35902">
    <property type="entry name" value="S-LAYER DOMAIN-LIKE PROTEIN-RELATED"/>
    <property type="match status" value="1"/>
</dbReference>
<comment type="caution">
    <text evidence="2">The sequence shown here is derived from an EMBL/GenBank/DDBJ whole genome shotgun (WGS) entry which is preliminary data.</text>
</comment>